<dbReference type="Proteomes" id="UP001144471">
    <property type="component" value="Unassembled WGS sequence"/>
</dbReference>
<evidence type="ECO:0000256" key="3">
    <source>
        <dbReference type="RuleBase" id="RU004508"/>
    </source>
</evidence>
<evidence type="ECO:0000256" key="2">
    <source>
        <dbReference type="PIRSR" id="PIRSR000390-2"/>
    </source>
</evidence>
<feature type="modified residue" description="N6-(pyridoxal phosphate)lysine" evidence="2">
    <location>
        <position position="213"/>
    </location>
</feature>
<dbReference type="SUPFAM" id="SSF53383">
    <property type="entry name" value="PLP-dependent transferases"/>
    <property type="match status" value="1"/>
</dbReference>
<feature type="active site" description="Proton acceptor" evidence="1">
    <location>
        <position position="213"/>
    </location>
</feature>
<comment type="similarity">
    <text evidence="3">Belongs to the DegT/DnrJ/EryC1 family.</text>
</comment>
<keyword evidence="2 3" id="KW-0663">Pyridoxal phosphate</keyword>
<dbReference type="GO" id="GO:0030170">
    <property type="term" value="F:pyridoxal phosphate binding"/>
    <property type="evidence" value="ECO:0007669"/>
    <property type="project" value="TreeGrafter"/>
</dbReference>
<dbReference type="RefSeq" id="WP_281834488.1">
    <property type="nucleotide sequence ID" value="NZ_BSDY01000005.1"/>
</dbReference>
<evidence type="ECO:0000313" key="4">
    <source>
        <dbReference type="EMBL" id="GLI55786.1"/>
    </source>
</evidence>
<dbReference type="GO" id="GO:0008483">
    <property type="term" value="F:transaminase activity"/>
    <property type="evidence" value="ECO:0007669"/>
    <property type="project" value="UniProtKB-KW"/>
</dbReference>
<gene>
    <name evidence="4" type="ORF">PM10SUCC1_13000</name>
</gene>
<dbReference type="PANTHER" id="PTHR30244:SF30">
    <property type="entry name" value="BLR5990 PROTEIN"/>
    <property type="match status" value="1"/>
</dbReference>
<comment type="caution">
    <text evidence="4">The sequence shown here is derived from an EMBL/GenBank/DDBJ whole genome shotgun (WGS) entry which is preliminary data.</text>
</comment>
<accession>A0A9W6LLY9</accession>
<name>A0A9W6LLY9_9FUSO</name>
<reference evidence="4" key="1">
    <citation type="submission" date="2022-12" db="EMBL/GenBank/DDBJ databases">
        <title>Reference genome sequencing for broad-spectrum identification of bacterial and archaeal isolates by mass spectrometry.</title>
        <authorList>
            <person name="Sekiguchi Y."/>
            <person name="Tourlousse D.M."/>
        </authorList>
    </citation>
    <scope>NUCLEOTIDE SEQUENCE</scope>
    <source>
        <strain evidence="4">10succ1</strain>
    </source>
</reference>
<dbReference type="PIRSF" id="PIRSF000390">
    <property type="entry name" value="PLP_StrS"/>
    <property type="match status" value="1"/>
</dbReference>
<dbReference type="Gene3D" id="3.90.1150.10">
    <property type="entry name" value="Aspartate Aminotransferase, domain 1"/>
    <property type="match status" value="1"/>
</dbReference>
<keyword evidence="4" id="KW-0032">Aminotransferase</keyword>
<dbReference type="CDD" id="cd00616">
    <property type="entry name" value="AHBA_syn"/>
    <property type="match status" value="1"/>
</dbReference>
<organism evidence="4 5">
    <name type="scientific">Propionigenium maris DSM 9537</name>
    <dbReference type="NCBI Taxonomy" id="1123000"/>
    <lineage>
        <taxon>Bacteria</taxon>
        <taxon>Fusobacteriati</taxon>
        <taxon>Fusobacteriota</taxon>
        <taxon>Fusobacteriia</taxon>
        <taxon>Fusobacteriales</taxon>
        <taxon>Fusobacteriaceae</taxon>
        <taxon>Propionigenium</taxon>
    </lineage>
</organism>
<dbReference type="Pfam" id="PF01041">
    <property type="entry name" value="DegT_DnrJ_EryC1"/>
    <property type="match status" value="1"/>
</dbReference>
<dbReference type="InterPro" id="IPR000653">
    <property type="entry name" value="DegT/StrS_aminotransferase"/>
</dbReference>
<dbReference type="Gene3D" id="3.40.640.10">
    <property type="entry name" value="Type I PLP-dependent aspartate aminotransferase-like (Major domain)"/>
    <property type="match status" value="1"/>
</dbReference>
<dbReference type="PANTHER" id="PTHR30244">
    <property type="entry name" value="TRANSAMINASE"/>
    <property type="match status" value="1"/>
</dbReference>
<evidence type="ECO:0000256" key="1">
    <source>
        <dbReference type="PIRSR" id="PIRSR000390-1"/>
    </source>
</evidence>
<dbReference type="InterPro" id="IPR015421">
    <property type="entry name" value="PyrdxlP-dep_Trfase_major"/>
</dbReference>
<dbReference type="AlphaFoldDB" id="A0A9W6LLY9"/>
<dbReference type="GO" id="GO:0000271">
    <property type="term" value="P:polysaccharide biosynthetic process"/>
    <property type="evidence" value="ECO:0007669"/>
    <property type="project" value="TreeGrafter"/>
</dbReference>
<dbReference type="EMBL" id="BSDY01000005">
    <property type="protein sequence ID" value="GLI55786.1"/>
    <property type="molecule type" value="Genomic_DNA"/>
</dbReference>
<keyword evidence="5" id="KW-1185">Reference proteome</keyword>
<dbReference type="InterPro" id="IPR015424">
    <property type="entry name" value="PyrdxlP-dep_Trfase"/>
</dbReference>
<proteinExistence type="inferred from homology"/>
<protein>
    <submittedName>
        <fullName evidence="4">Aminotransferase DegT</fullName>
    </submittedName>
</protein>
<evidence type="ECO:0000313" key="5">
    <source>
        <dbReference type="Proteomes" id="UP001144471"/>
    </source>
</evidence>
<sequence>MKEVKGFWDGKKSQISLSVPNLSEDTLDYVKECIETGWIVKGRFVTEFEELLAKYTNLEKVVSVQSGTAGLHEAYRLLGVEYGDEVIVPNVTFIATINPALYLKAHPVFMDCDDSLNMDLDKLEDFLENECEKKDDGAYNKKSGRRIKVLTIVHLFGNLINMERVMTIAEKYGLKVLEDAAQAMGSFYTAGKYKGRHAGTVGHVGVISFNANKIITAAGGGAILSNNLDLLERARFLTMVAKTPSPYIYHDSVGYNYNLTNVQGAFGVSQMKKLEKFVEVKIKNYNLYKDLLKDIEGIKLLPFNEGTRSNHWYYTIVVDEEKYGLSRNELFEKFTDAGIQTGPLWGIMSEQKPFKTFQRYKIEKSKYYVKNTLHLPCSTNLKKEEVLKVVEKLIEFSS</sequence>
<dbReference type="InterPro" id="IPR015422">
    <property type="entry name" value="PyrdxlP-dep_Trfase_small"/>
</dbReference>
<keyword evidence="4" id="KW-0808">Transferase</keyword>